<protein>
    <submittedName>
        <fullName evidence="3">Uncharacterized protein</fullName>
    </submittedName>
</protein>
<feature type="region of interest" description="Disordered" evidence="1">
    <location>
        <begin position="172"/>
        <end position="287"/>
    </location>
</feature>
<keyword evidence="4" id="KW-1185">Reference proteome</keyword>
<proteinExistence type="predicted"/>
<organism evidence="3 4">
    <name type="scientific">Mortierella hygrophila</name>
    <dbReference type="NCBI Taxonomy" id="979708"/>
    <lineage>
        <taxon>Eukaryota</taxon>
        <taxon>Fungi</taxon>
        <taxon>Fungi incertae sedis</taxon>
        <taxon>Mucoromycota</taxon>
        <taxon>Mortierellomycotina</taxon>
        <taxon>Mortierellomycetes</taxon>
        <taxon>Mortierellales</taxon>
        <taxon>Mortierellaceae</taxon>
        <taxon>Mortierella</taxon>
    </lineage>
</organism>
<comment type="caution">
    <text evidence="3">The sequence shown here is derived from an EMBL/GenBank/DDBJ whole genome shotgun (WGS) entry which is preliminary data.</text>
</comment>
<gene>
    <name evidence="3" type="ORF">EC957_006331</name>
</gene>
<feature type="transmembrane region" description="Helical" evidence="2">
    <location>
        <begin position="342"/>
        <end position="362"/>
    </location>
</feature>
<evidence type="ECO:0000313" key="4">
    <source>
        <dbReference type="Proteomes" id="UP000723463"/>
    </source>
</evidence>
<sequence>MLLLLNPPTALAEPLPAFNFDKRDNTIYAPSNVPPAAPVTLIAPAARVAPLLVAFVPPAPRPNPNPNVMTNMARPAPIAPAALVSPPAPVVQPANTIPAPVPAAAWTPPANDALTYTSYAGLLSTMAPAFYPTPLNSAAVPSRAISFLMPQQQHPPPPVSVAHAPTLHTVPTPLMAPTVETTPNPNKPILFSPESAPSPTLSASSAVPMEKEKESAAAHTTLSATAAHSSDSTSSSSIDSTSVSKEDTTSLTSTTTSTTTSHDVTVSTTTTTRGDTTSTRTTVGTDGTTTVLTEYPTSTRRTTTSTSGVEAKWPRMQGGRQDPSVGSVVGYLAGLLIPEARWSMTVAAMIVAMALPGAVALLV</sequence>
<keyword evidence="2" id="KW-1133">Transmembrane helix</keyword>
<dbReference type="Proteomes" id="UP000723463">
    <property type="component" value="Unassembled WGS sequence"/>
</dbReference>
<keyword evidence="2" id="KW-0812">Transmembrane</keyword>
<evidence type="ECO:0000256" key="2">
    <source>
        <dbReference type="SAM" id="Phobius"/>
    </source>
</evidence>
<evidence type="ECO:0000256" key="1">
    <source>
        <dbReference type="SAM" id="MobiDB-lite"/>
    </source>
</evidence>
<feature type="compositionally biased region" description="Low complexity" evidence="1">
    <location>
        <begin position="192"/>
        <end position="206"/>
    </location>
</feature>
<keyword evidence="2" id="KW-0472">Membrane</keyword>
<feature type="compositionally biased region" description="Low complexity" evidence="1">
    <location>
        <begin position="217"/>
        <end position="287"/>
    </location>
</feature>
<evidence type="ECO:0000313" key="3">
    <source>
        <dbReference type="EMBL" id="KAF9538693.1"/>
    </source>
</evidence>
<accession>A0A9P6EY87</accession>
<name>A0A9P6EY87_9FUNG</name>
<reference evidence="3" key="1">
    <citation type="journal article" date="2020" name="Fungal Divers.">
        <title>Resolving the Mortierellaceae phylogeny through synthesis of multi-gene phylogenetics and phylogenomics.</title>
        <authorList>
            <person name="Vandepol N."/>
            <person name="Liber J."/>
            <person name="Desiro A."/>
            <person name="Na H."/>
            <person name="Kennedy M."/>
            <person name="Barry K."/>
            <person name="Grigoriev I.V."/>
            <person name="Miller A.N."/>
            <person name="O'Donnell K."/>
            <person name="Stajich J.E."/>
            <person name="Bonito G."/>
        </authorList>
    </citation>
    <scope>NUCLEOTIDE SEQUENCE</scope>
    <source>
        <strain evidence="3">NRRL 2591</strain>
    </source>
</reference>
<dbReference type="EMBL" id="JAAAXW010000290">
    <property type="protein sequence ID" value="KAF9538693.1"/>
    <property type="molecule type" value="Genomic_DNA"/>
</dbReference>
<dbReference type="AlphaFoldDB" id="A0A9P6EY87"/>